<dbReference type="RefSeq" id="WP_142935684.1">
    <property type="nucleotide sequence ID" value="NZ_FXTM01000014.1"/>
</dbReference>
<dbReference type="OrthoDB" id="8107at187857"/>
<evidence type="ECO:0000259" key="1">
    <source>
        <dbReference type="Pfam" id="PF04218"/>
    </source>
</evidence>
<evidence type="ECO:0000313" key="3">
    <source>
        <dbReference type="Proteomes" id="UP000317315"/>
    </source>
</evidence>
<accession>A0A521CSN7</accession>
<dbReference type="InterPro" id="IPR007889">
    <property type="entry name" value="HTH_Psq"/>
</dbReference>
<protein>
    <submittedName>
        <fullName evidence="2">CENP-B N-terminal DNA-binding domain-containing protein</fullName>
    </submittedName>
</protein>
<dbReference type="AlphaFoldDB" id="A0A521CSN7"/>
<gene>
    <name evidence="2" type="ORF">SAMN06269117_11451</name>
</gene>
<dbReference type="EMBL" id="FXTM01000014">
    <property type="protein sequence ID" value="SMO61660.1"/>
    <property type="molecule type" value="Genomic_DNA"/>
</dbReference>
<sequence>MKLLEIELKESKSELARKLNIPPQFLDQILKGKRFLPSDKAAALLELGYSQEAVRELLSPKDKTLFDVLTRKTPAGVR</sequence>
<keyword evidence="3" id="KW-1185">Reference proteome</keyword>
<keyword evidence="2" id="KW-0238">DNA-binding</keyword>
<dbReference type="SUPFAM" id="SSF47413">
    <property type="entry name" value="lambda repressor-like DNA-binding domains"/>
    <property type="match status" value="1"/>
</dbReference>
<dbReference type="InterPro" id="IPR010982">
    <property type="entry name" value="Lambda_DNA-bd_dom_sf"/>
</dbReference>
<name>A0A521CSN7_9BACT</name>
<organism evidence="2 3">
    <name type="scientific">Balnearium lithotrophicum</name>
    <dbReference type="NCBI Taxonomy" id="223788"/>
    <lineage>
        <taxon>Bacteria</taxon>
        <taxon>Pseudomonadati</taxon>
        <taxon>Aquificota</taxon>
        <taxon>Aquificia</taxon>
        <taxon>Desulfurobacteriales</taxon>
        <taxon>Desulfurobacteriaceae</taxon>
        <taxon>Balnearium</taxon>
    </lineage>
</organism>
<dbReference type="Proteomes" id="UP000317315">
    <property type="component" value="Unassembled WGS sequence"/>
</dbReference>
<feature type="domain" description="HTH psq-type" evidence="1">
    <location>
        <begin position="6"/>
        <end position="34"/>
    </location>
</feature>
<dbReference type="GO" id="GO:0003677">
    <property type="term" value="F:DNA binding"/>
    <property type="evidence" value="ECO:0007669"/>
    <property type="project" value="UniProtKB-KW"/>
</dbReference>
<dbReference type="Pfam" id="PF04218">
    <property type="entry name" value="CENP-B_N"/>
    <property type="match status" value="1"/>
</dbReference>
<reference evidence="2 3" key="1">
    <citation type="submission" date="2017-05" db="EMBL/GenBank/DDBJ databases">
        <authorList>
            <person name="Varghese N."/>
            <person name="Submissions S."/>
        </authorList>
    </citation>
    <scope>NUCLEOTIDE SEQUENCE [LARGE SCALE GENOMIC DNA]</scope>
    <source>
        <strain evidence="2 3">DSM 16304</strain>
    </source>
</reference>
<evidence type="ECO:0000313" key="2">
    <source>
        <dbReference type="EMBL" id="SMO61660.1"/>
    </source>
</evidence>
<proteinExistence type="predicted"/>